<feature type="compositionally biased region" description="Basic and acidic residues" evidence="1">
    <location>
        <begin position="316"/>
        <end position="332"/>
    </location>
</feature>
<keyword evidence="4" id="KW-1185">Reference proteome</keyword>
<gene>
    <name evidence="3" type="ORF">HJC23_007797</name>
</gene>
<evidence type="ECO:0000313" key="4">
    <source>
        <dbReference type="Proteomes" id="UP001516023"/>
    </source>
</evidence>
<dbReference type="PANTHER" id="PTHR43642">
    <property type="entry name" value="HYBRID SIGNAL TRANSDUCTION HISTIDINE KINASE G"/>
    <property type="match status" value="1"/>
</dbReference>
<feature type="compositionally biased region" description="Polar residues" evidence="1">
    <location>
        <begin position="31"/>
        <end position="46"/>
    </location>
</feature>
<accession>A0ABD3R352</accession>
<evidence type="ECO:0000313" key="3">
    <source>
        <dbReference type="EMBL" id="KAL3805836.1"/>
    </source>
</evidence>
<dbReference type="EMBL" id="JABMIG020000001">
    <property type="protein sequence ID" value="KAL3805836.1"/>
    <property type="molecule type" value="Genomic_DNA"/>
</dbReference>
<organism evidence="3 4">
    <name type="scientific">Cyclotella cryptica</name>
    <dbReference type="NCBI Taxonomy" id="29204"/>
    <lineage>
        <taxon>Eukaryota</taxon>
        <taxon>Sar</taxon>
        <taxon>Stramenopiles</taxon>
        <taxon>Ochrophyta</taxon>
        <taxon>Bacillariophyta</taxon>
        <taxon>Coscinodiscophyceae</taxon>
        <taxon>Thalassiosirophycidae</taxon>
        <taxon>Stephanodiscales</taxon>
        <taxon>Stephanodiscaceae</taxon>
        <taxon>Cyclotella</taxon>
    </lineage>
</organism>
<name>A0ABD3R352_9STRA</name>
<evidence type="ECO:0000259" key="2">
    <source>
        <dbReference type="Pfam" id="PF13191"/>
    </source>
</evidence>
<feature type="region of interest" description="Disordered" evidence="1">
    <location>
        <begin position="16"/>
        <end position="46"/>
    </location>
</feature>
<dbReference type="PANTHER" id="PTHR43642:SF1">
    <property type="entry name" value="HYBRID SIGNAL TRANSDUCTION HISTIDINE KINASE G"/>
    <property type="match status" value="1"/>
</dbReference>
<dbReference type="Proteomes" id="UP001516023">
    <property type="component" value="Unassembled WGS sequence"/>
</dbReference>
<comment type="caution">
    <text evidence="3">The sequence shown here is derived from an EMBL/GenBank/DDBJ whole genome shotgun (WGS) entry which is preliminary data.</text>
</comment>
<reference evidence="3 4" key="1">
    <citation type="journal article" date="2020" name="G3 (Bethesda)">
        <title>Improved Reference Genome for Cyclotella cryptica CCMP332, a Model for Cell Wall Morphogenesis, Salinity Adaptation, and Lipid Production in Diatoms (Bacillariophyta).</title>
        <authorList>
            <person name="Roberts W.R."/>
            <person name="Downey K.M."/>
            <person name="Ruck E.C."/>
            <person name="Traller J.C."/>
            <person name="Alverson A.J."/>
        </authorList>
    </citation>
    <scope>NUCLEOTIDE SEQUENCE [LARGE SCALE GENOMIC DNA]</scope>
    <source>
        <strain evidence="3 4">CCMP332</strain>
    </source>
</reference>
<protein>
    <recommendedName>
        <fullName evidence="2">Orc1-like AAA ATPase domain-containing protein</fullName>
    </recommendedName>
</protein>
<feature type="region of interest" description="Disordered" evidence="1">
    <location>
        <begin position="316"/>
        <end position="339"/>
    </location>
</feature>
<dbReference type="InterPro" id="IPR041664">
    <property type="entry name" value="AAA_16"/>
</dbReference>
<dbReference type="InterPro" id="IPR053159">
    <property type="entry name" value="Hybrid_Histidine_Kinase"/>
</dbReference>
<dbReference type="Pfam" id="PF13191">
    <property type="entry name" value="AAA_16"/>
    <property type="match status" value="1"/>
</dbReference>
<feature type="domain" description="Orc1-like AAA ATPase" evidence="2">
    <location>
        <begin position="471"/>
        <end position="635"/>
    </location>
</feature>
<proteinExistence type="predicted"/>
<evidence type="ECO:0000256" key="1">
    <source>
        <dbReference type="SAM" id="MobiDB-lite"/>
    </source>
</evidence>
<sequence length="1463" mass="164935">MMDQLSLGLTNLEGLSFRRDGNGEDTPATEEITNPQSTSPRLVHQSSRTSIYRFQDKGIKVRLGGNLGDPQPQQWQVDRLSNEQTISRYLPLSCKRREVLNIGPFDGHPVALYFKWANGITLKEWMRKVQGGTPGVASFTVTQRNYNETSHIQQNHSRSSSHNESAIDSNLLYFGNIGHTTNSALYTSTIKTPTPRATDDLNVRLRAAMAIAKTLSDFHDAGVVINNLTTENVVLDTFEGDYVATFIDLSEAAIFRNDAPDNQGGQKSVDDMAAFEKQIKQEDLRSLGTVLNQLFRGFQDDSASQSVVRDNTDVFACDRTDTPSKTEGEDVRRKRSKPTNASEGLPIYLGSLISTLLLTGRETENPNSPASAVNYESAKDVYLDLKTMLENKSRCFRKTDLDECMVESRLKLNTDLFYGRRVQISMLMHLLNSVFMRGNQPSIATISGKYARDVLDVILGQGAVVHFVKPKSTLASQIKKPIQDRDGFFIEGKFHKSSCPDTVLSKALNSFFGSIIVKGSFSGNMLMPLRWRIHDAIGSGNNLLMDVIPNLRKLMAEETSTVQTSSNGCTLRSGRSHAIPTSSHRLKFMFCKLIGAIACKAHPLILFLDDLQWADEITLDVIRMILTDPDVTHFLLLGAYRDNEVSLSHPLTEKLNYLKEHGKDVVPINIGPLEKECVNTLVSEALCLPPNLCRPLSNAIHTKTGGIIMFLLRFLKSLNDEGLLWFSLSSQRWEFDLKKIRVKEISADVVQHMTLNMTRLDKNIQMGLKTAACVGSNFDAEILQKTKKDDDFDMKTLLEKCVEDGYLIRIDGSQQFAWAHDQVHQAAYELIPIEKRELFHLLLGSRLLMKSSSSELANMLFCVVDNMNRGVNLLESDDQKHELAFLNLRAGESALSYSAFHTASRYLITGLSLLEHDSWEKNYSLRMRLYDAASEALYVTGDFSRLISLVQKPLKLAICFDDKLNLYNNLVRSLAASGQMDEGIATCLRVLAQLGEVIPSTISLESYHTETVRIKTMMQGMSDDQLLSLPVITDTCKMAAMQFLNHLLYQAYFAKPELSPFISFRMVEMSIEYGVCNITPFAFSVYGAFLVSAINDNEGGYRMGRVAMELMKKMNAIEIIPRLSIVIYSMINIWKEPFQASLSKHLEAFDIGAHRGDMEFAISSLFQYVNMSIYGCGENFDGLIKHIQAYSKRALQSQQHVVGTYLIAAHQQAFDFMGVEENAYSLYFVGMTEDSCFDTAYRNNQLSICRYICQKRKYVAFWTGDMDVAAKMYELSKRFPLGSNGKIVRWVYINSRNFDNTCGTMMSQTLLSLLRFSDLVATFIDGLIAFYFARKHRSDEAKWKAIGEDVMATLEKWEEGSTWNFRNKRFLLEAEFNFLKGDHRMTMHCYMSSIKAAHAHRFNHEEGLAYEKAATFLLHENDHNGALDCFRKAKKCYEAWGAHTLVARVEMAIAVLLPLCADT</sequence>